<proteinExistence type="predicted"/>
<gene>
    <name evidence="1" type="ORF">C5F47_03430</name>
</gene>
<reference evidence="1 2" key="1">
    <citation type="submission" date="2018-02" db="EMBL/GenBank/DDBJ databases">
        <title>Complete genome of Nitrosopumilus cobalaminigenes HCA1.</title>
        <authorList>
            <person name="Qin W."/>
            <person name="Zheng Y."/>
            <person name="Stahl D.A."/>
        </authorList>
    </citation>
    <scope>NUCLEOTIDE SEQUENCE [LARGE SCALE GENOMIC DNA]</scope>
    <source>
        <strain evidence="1 2">HCA1</strain>
    </source>
</reference>
<evidence type="ECO:0000313" key="1">
    <source>
        <dbReference type="EMBL" id="QLH02678.1"/>
    </source>
</evidence>
<dbReference type="GeneID" id="56059043"/>
<name>A0A7D5QZT4_9ARCH</name>
<organism evidence="1 2">
    <name type="scientific">Nitrosopumilus cobalaminigenes</name>
    <dbReference type="NCBI Taxonomy" id="1470066"/>
    <lineage>
        <taxon>Archaea</taxon>
        <taxon>Nitrososphaerota</taxon>
        <taxon>Nitrososphaeria</taxon>
        <taxon>Nitrosopumilales</taxon>
        <taxon>Nitrosopumilaceae</taxon>
        <taxon>Nitrosopumilus</taxon>
    </lineage>
</organism>
<dbReference type="OrthoDB" id="376730at2157"/>
<dbReference type="EMBL" id="CP026993">
    <property type="protein sequence ID" value="QLH02678.1"/>
    <property type="molecule type" value="Genomic_DNA"/>
</dbReference>
<sequence>MFESIRAFFRPPLDEEYLYTVSESSNDAEYDNFDELVTAFYKENRRLTYKLCKPIVSLHDDIFYCGVGKMPGKWIASAIQHKDKSFLVGKKPIKSLSLGSNIWDSKIYSRQQHLVESSTRHLMRRELEHFLGNCKYALTHYEQMVRISIPYDEQIMIFVNAKNDMIASWKSPVIDIVNHVKNGKLIKDKNTLKQKICFESDEQISKDETTDQISGMISLCQNIMNDLATDPQKKHVFIKRFFDVNDANDLEDILDDTFNPDKHTDKEFLKKVRYASIVSKECYPLARYVRDQDNMILTSYDELEHLVESVSRQRMRRKTIQYFGPVKFTFSVYEKIERLSIPLKDDYILFLTLDHDSENRENFIPNHLDVVFKFLEKFDPKILRTN</sequence>
<evidence type="ECO:0000313" key="2">
    <source>
        <dbReference type="Proteomes" id="UP000509771"/>
    </source>
</evidence>
<dbReference type="RefSeq" id="WP_179361518.1">
    <property type="nucleotide sequence ID" value="NZ_CP026993.1"/>
</dbReference>
<protein>
    <submittedName>
        <fullName evidence="1">Uncharacterized protein</fullName>
    </submittedName>
</protein>
<dbReference type="Proteomes" id="UP000509771">
    <property type="component" value="Chromosome"/>
</dbReference>
<keyword evidence="2" id="KW-1185">Reference proteome</keyword>
<dbReference type="KEGG" id="ncl:C5F47_03430"/>
<accession>A0A7D5QZT4</accession>
<dbReference type="AlphaFoldDB" id="A0A7D5QZT4"/>